<dbReference type="EMBL" id="CT573073">
    <property type="protein sequence ID" value="CAJ71357.1"/>
    <property type="molecule type" value="Genomic_DNA"/>
</dbReference>
<proteinExistence type="predicted"/>
<reference evidence="1" key="2">
    <citation type="submission" date="2006-01" db="EMBL/GenBank/DDBJ databases">
        <authorList>
            <person name="Genoscope"/>
        </authorList>
    </citation>
    <scope>NUCLEOTIDE SEQUENCE</scope>
</reference>
<evidence type="ECO:0000313" key="1">
    <source>
        <dbReference type="EMBL" id="CAJ71357.1"/>
    </source>
</evidence>
<protein>
    <submittedName>
        <fullName evidence="1">Uncharacterized protein</fullName>
    </submittedName>
</protein>
<name>Q1PVV1_KUEST</name>
<accession>Q1PVV1</accession>
<reference evidence="1" key="1">
    <citation type="journal article" date="2006" name="Nature">
        <title>Deciphering the evolution and metabolism of an anammox bacterium from a community genome.</title>
        <authorList>
            <person name="Strous M."/>
            <person name="Pelletier E."/>
            <person name="Mangenot S."/>
            <person name="Rattei T."/>
            <person name="Lehner A."/>
            <person name="Taylor M.W."/>
            <person name="Horn M."/>
            <person name="Daims H."/>
            <person name="Bartol-Mavel D."/>
            <person name="Wincker P."/>
            <person name="Barbe V."/>
            <person name="Fonknechten N."/>
            <person name="Vallenet D."/>
            <person name="Segurens B."/>
            <person name="Schenowitz-Truong C."/>
            <person name="Medigue C."/>
            <person name="Collingro A."/>
            <person name="Snel B."/>
            <person name="Dutilh B.E."/>
            <person name="OpDenCamp H.J.M."/>
            <person name="vanDerDrift C."/>
            <person name="Cirpus I."/>
            <person name="vanDePas-Schoonen K.T."/>
            <person name="Harhangi H.R."/>
            <person name="vanNiftrik L."/>
            <person name="Schmid M."/>
            <person name="Keltjens J."/>
            <person name="vanDeVossenberg J."/>
            <person name="Kartal B."/>
            <person name="Meier H."/>
            <person name="Frishman D."/>
            <person name="Huynen M.A."/>
            <person name="Mewes H."/>
            <person name="Weissenbach J."/>
            <person name="Jetten M.S.M."/>
            <person name="Wagner M."/>
            <person name="LePaslier D."/>
        </authorList>
    </citation>
    <scope>NUCLEOTIDE SEQUENCE</scope>
</reference>
<sequence length="55" mass="6723">MILMDNNVLSNFALIGEINLLQDYSLLRMWIFRQRNFVKIWLPKNRICHNDCNQR</sequence>
<organism evidence="1">
    <name type="scientific">Kuenenia stuttgartiensis</name>
    <dbReference type="NCBI Taxonomy" id="174633"/>
    <lineage>
        <taxon>Bacteria</taxon>
        <taxon>Pseudomonadati</taxon>
        <taxon>Planctomycetota</taxon>
        <taxon>Candidatus Brocadiia</taxon>
        <taxon>Candidatus Brocadiales</taxon>
        <taxon>Candidatus Brocadiaceae</taxon>
        <taxon>Candidatus Kuenenia</taxon>
    </lineage>
</organism>
<gene>
    <name evidence="1" type="ORF">kustc0612</name>
</gene>
<dbReference type="AlphaFoldDB" id="Q1PVV1"/>